<sequence length="250" mass="27340">MASRPPPRFVVRPHDAAGQRRRVLWLGAAWLLSLLLVAVIVGTAVRRTTPAAKEQRQLKALTKENDDLKQQVANLQRAGQVGDIATKSLRQTLAEREEEISGLRADLGFYSRLTGGDAQREGLKVQEVRLQPVANSHAWNITISLTQNAKRGEDVTGTATISVEGLQGDKVVRLDWPALGDSAQSAGMPFRFKYFQQLHGTIVLPANFRPTRLLIQGQPAGDEAVSRTVTWSDALSGHLTPTQGEQDAQP</sequence>
<comment type="caution">
    <text evidence="2">The sequence shown here is derived from an EMBL/GenBank/DDBJ whole genome shotgun (WGS) entry which is preliminary data.</text>
</comment>
<name>A0ABV9BWP3_9GAMM</name>
<accession>A0ABV9BWP3</accession>
<dbReference type="RefSeq" id="WP_266152397.1">
    <property type="nucleotide sequence ID" value="NZ_CP064028.1"/>
</dbReference>
<proteinExistence type="predicted"/>
<evidence type="ECO:0000256" key="1">
    <source>
        <dbReference type="SAM" id="Coils"/>
    </source>
</evidence>
<feature type="coiled-coil region" evidence="1">
    <location>
        <begin position="51"/>
        <end position="106"/>
    </location>
</feature>
<dbReference type="InterPro" id="IPR046703">
    <property type="entry name" value="DUF6776"/>
</dbReference>
<evidence type="ECO:0000313" key="3">
    <source>
        <dbReference type="Proteomes" id="UP001595961"/>
    </source>
</evidence>
<keyword evidence="1" id="KW-0175">Coiled coil</keyword>
<evidence type="ECO:0000313" key="2">
    <source>
        <dbReference type="EMBL" id="MFC4525021.1"/>
    </source>
</evidence>
<gene>
    <name evidence="2" type="ORF">ACFO5W_00075</name>
</gene>
<dbReference type="EMBL" id="JBHSGA010000001">
    <property type="protein sequence ID" value="MFC4525021.1"/>
    <property type="molecule type" value="Genomic_DNA"/>
</dbReference>
<dbReference type="Pfam" id="PF20567">
    <property type="entry name" value="DUF6776"/>
    <property type="match status" value="1"/>
</dbReference>
<organism evidence="2 3">
    <name type="scientific">Dyella halodurans</name>
    <dbReference type="NCBI Taxonomy" id="1920171"/>
    <lineage>
        <taxon>Bacteria</taxon>
        <taxon>Pseudomonadati</taxon>
        <taxon>Pseudomonadota</taxon>
        <taxon>Gammaproteobacteria</taxon>
        <taxon>Lysobacterales</taxon>
        <taxon>Rhodanobacteraceae</taxon>
        <taxon>Dyella</taxon>
    </lineage>
</organism>
<protein>
    <submittedName>
        <fullName evidence="2">DUF6776 family protein</fullName>
    </submittedName>
</protein>
<reference evidence="3" key="1">
    <citation type="journal article" date="2019" name="Int. J. Syst. Evol. Microbiol.">
        <title>The Global Catalogue of Microorganisms (GCM) 10K type strain sequencing project: providing services to taxonomists for standard genome sequencing and annotation.</title>
        <authorList>
            <consortium name="The Broad Institute Genomics Platform"/>
            <consortium name="The Broad Institute Genome Sequencing Center for Infectious Disease"/>
            <person name="Wu L."/>
            <person name="Ma J."/>
        </authorList>
    </citation>
    <scope>NUCLEOTIDE SEQUENCE [LARGE SCALE GENOMIC DNA]</scope>
    <source>
        <strain evidence="3">CCM 4481</strain>
    </source>
</reference>
<dbReference type="Proteomes" id="UP001595961">
    <property type="component" value="Unassembled WGS sequence"/>
</dbReference>
<keyword evidence="3" id="KW-1185">Reference proteome</keyword>